<keyword evidence="4" id="KW-0813">Transport</keyword>
<dbReference type="GO" id="GO:0005344">
    <property type="term" value="F:oxygen carrier activity"/>
    <property type="evidence" value="ECO:0007669"/>
    <property type="project" value="UniProtKB-KW"/>
</dbReference>
<organism evidence="6 7">
    <name type="scientific">Pythium oligandrum</name>
    <name type="common">Mycoparasitic fungus</name>
    <dbReference type="NCBI Taxonomy" id="41045"/>
    <lineage>
        <taxon>Eukaryota</taxon>
        <taxon>Sar</taxon>
        <taxon>Stramenopiles</taxon>
        <taxon>Oomycota</taxon>
        <taxon>Peronosporomycetes</taxon>
        <taxon>Pythiales</taxon>
        <taxon>Pythiaceae</taxon>
        <taxon>Pythium</taxon>
    </lineage>
</organism>
<dbReference type="SUPFAM" id="SSF46458">
    <property type="entry name" value="Globin-like"/>
    <property type="match status" value="1"/>
</dbReference>
<dbReference type="OrthoDB" id="436496at2759"/>
<accession>A0A8K1CTX1</accession>
<dbReference type="InterPro" id="IPR044399">
    <property type="entry name" value="Mb-like_M"/>
</dbReference>
<evidence type="ECO:0000313" key="6">
    <source>
        <dbReference type="EMBL" id="TMW68600.1"/>
    </source>
</evidence>
<dbReference type="CDD" id="cd01040">
    <property type="entry name" value="Mb-like"/>
    <property type="match status" value="1"/>
</dbReference>
<evidence type="ECO:0000256" key="4">
    <source>
        <dbReference type="RuleBase" id="RU000356"/>
    </source>
</evidence>
<comment type="similarity">
    <text evidence="4">Belongs to the globin family.</text>
</comment>
<evidence type="ECO:0000259" key="5">
    <source>
        <dbReference type="Pfam" id="PF00042"/>
    </source>
</evidence>
<dbReference type="InterPro" id="IPR000971">
    <property type="entry name" value="Globin"/>
</dbReference>
<dbReference type="InterPro" id="IPR012292">
    <property type="entry name" value="Globin/Proto"/>
</dbReference>
<keyword evidence="4" id="KW-0561">Oxygen transport</keyword>
<evidence type="ECO:0000313" key="7">
    <source>
        <dbReference type="Proteomes" id="UP000794436"/>
    </source>
</evidence>
<dbReference type="GO" id="GO:0008941">
    <property type="term" value="F:nitric oxide dioxygenase NAD(P)H activity"/>
    <property type="evidence" value="ECO:0007669"/>
    <property type="project" value="TreeGrafter"/>
</dbReference>
<feature type="domain" description="Globin" evidence="5">
    <location>
        <begin position="122"/>
        <end position="196"/>
    </location>
</feature>
<dbReference type="GO" id="GO:0020037">
    <property type="term" value="F:heme binding"/>
    <property type="evidence" value="ECO:0007669"/>
    <property type="project" value="InterPro"/>
</dbReference>
<gene>
    <name evidence="6" type="ORF">Poli38472_006068</name>
</gene>
<comment type="caution">
    <text evidence="6">The sequence shown here is derived from an EMBL/GenBank/DDBJ whole genome shotgun (WGS) entry which is preliminary data.</text>
</comment>
<dbReference type="Proteomes" id="UP000794436">
    <property type="component" value="Unassembled WGS sequence"/>
</dbReference>
<keyword evidence="1 4" id="KW-0349">Heme</keyword>
<dbReference type="Gene3D" id="1.10.490.10">
    <property type="entry name" value="Globins"/>
    <property type="match status" value="1"/>
</dbReference>
<proteinExistence type="inferred from homology"/>
<sequence>MGAAFSSSILTIFPFFARFKSTKLTREQQRMVHQYLPDFPNVELSTEMQRQIASHHWNTVFRDAASSRSSRTSSGSYSVGRRSSNGMIDNRITRLYDTFYMYLDHNSPDLKHVFRASMHVRSKVLVHISGGIRSILASDQMPEKVAALTQTHLRFGIQLEYFNPLGNALLHAMKETSDGVWSDEIENAWRHLFAHCSALLLVQHKAALDRKQQVKKLEIQVKGAMEYDIYSSPRKLPILEQTT</sequence>
<keyword evidence="7" id="KW-1185">Reference proteome</keyword>
<dbReference type="InterPro" id="IPR009050">
    <property type="entry name" value="Globin-like_sf"/>
</dbReference>
<evidence type="ECO:0000256" key="3">
    <source>
        <dbReference type="ARBA" id="ARBA00023004"/>
    </source>
</evidence>
<dbReference type="GO" id="GO:0071500">
    <property type="term" value="P:cellular response to nitrosative stress"/>
    <property type="evidence" value="ECO:0007669"/>
    <property type="project" value="TreeGrafter"/>
</dbReference>
<dbReference type="Pfam" id="PF00042">
    <property type="entry name" value="Globin"/>
    <property type="match status" value="1"/>
</dbReference>
<reference evidence="6" key="1">
    <citation type="submission" date="2019-03" db="EMBL/GenBank/DDBJ databases">
        <title>Long read genome sequence of the mycoparasitic Pythium oligandrum ATCC 38472 isolated from sugarbeet rhizosphere.</title>
        <authorList>
            <person name="Gaulin E."/>
        </authorList>
    </citation>
    <scope>NUCLEOTIDE SEQUENCE</scope>
    <source>
        <strain evidence="6">ATCC 38472_TT</strain>
    </source>
</reference>
<evidence type="ECO:0000256" key="2">
    <source>
        <dbReference type="ARBA" id="ARBA00022723"/>
    </source>
</evidence>
<keyword evidence="2" id="KW-0479">Metal-binding</keyword>
<dbReference type="GO" id="GO:0046210">
    <property type="term" value="P:nitric oxide catabolic process"/>
    <property type="evidence" value="ECO:0007669"/>
    <property type="project" value="TreeGrafter"/>
</dbReference>
<dbReference type="EMBL" id="SPLM01000002">
    <property type="protein sequence ID" value="TMW68600.1"/>
    <property type="molecule type" value="Genomic_DNA"/>
</dbReference>
<keyword evidence="3" id="KW-0408">Iron</keyword>
<name>A0A8K1CTX1_PYTOL</name>
<evidence type="ECO:0000256" key="1">
    <source>
        <dbReference type="ARBA" id="ARBA00022617"/>
    </source>
</evidence>
<protein>
    <recommendedName>
        <fullName evidence="5">Globin domain-containing protein</fullName>
    </recommendedName>
</protein>
<dbReference type="GO" id="GO:0019825">
    <property type="term" value="F:oxygen binding"/>
    <property type="evidence" value="ECO:0007669"/>
    <property type="project" value="InterPro"/>
</dbReference>
<dbReference type="GO" id="GO:0046872">
    <property type="term" value="F:metal ion binding"/>
    <property type="evidence" value="ECO:0007669"/>
    <property type="project" value="UniProtKB-KW"/>
</dbReference>
<dbReference type="PANTHER" id="PTHR43396:SF3">
    <property type="entry name" value="FLAVOHEMOPROTEIN"/>
    <property type="match status" value="1"/>
</dbReference>
<dbReference type="AlphaFoldDB" id="A0A8K1CTX1"/>
<dbReference type="PANTHER" id="PTHR43396">
    <property type="entry name" value="FLAVOHEMOPROTEIN"/>
    <property type="match status" value="1"/>
</dbReference>
<dbReference type="GO" id="GO:0071949">
    <property type="term" value="F:FAD binding"/>
    <property type="evidence" value="ECO:0007669"/>
    <property type="project" value="TreeGrafter"/>
</dbReference>